<keyword evidence="1" id="KW-0732">Signal</keyword>
<evidence type="ECO:0000256" key="1">
    <source>
        <dbReference type="SAM" id="SignalP"/>
    </source>
</evidence>
<dbReference type="InterPro" id="IPR002557">
    <property type="entry name" value="Chitin-bd_dom"/>
</dbReference>
<protein>
    <recommendedName>
        <fullName evidence="2">Chitin-binding type-2 domain-containing protein</fullName>
    </recommendedName>
</protein>
<dbReference type="GO" id="GO:0005576">
    <property type="term" value="C:extracellular region"/>
    <property type="evidence" value="ECO:0007669"/>
    <property type="project" value="InterPro"/>
</dbReference>
<dbReference type="GO" id="GO:0008061">
    <property type="term" value="F:chitin binding"/>
    <property type="evidence" value="ECO:0007669"/>
    <property type="project" value="InterPro"/>
</dbReference>
<feature type="signal peptide" evidence="1">
    <location>
        <begin position="1"/>
        <end position="21"/>
    </location>
</feature>
<name>A0AB39ZDI2_DROSZ</name>
<keyword evidence="3" id="KW-1185">Reference proteome</keyword>
<feature type="chain" id="PRO_5046295513" description="Chitin-binding type-2 domain-containing protein" evidence="1">
    <location>
        <begin position="22"/>
        <end position="212"/>
    </location>
</feature>
<dbReference type="Proteomes" id="UP001652628">
    <property type="component" value="Chromosome 3"/>
</dbReference>
<organism evidence="3 4">
    <name type="scientific">Drosophila suzukii</name>
    <name type="common">Spotted-wing drosophila fruit fly</name>
    <dbReference type="NCBI Taxonomy" id="28584"/>
    <lineage>
        <taxon>Eukaryota</taxon>
        <taxon>Metazoa</taxon>
        <taxon>Ecdysozoa</taxon>
        <taxon>Arthropoda</taxon>
        <taxon>Hexapoda</taxon>
        <taxon>Insecta</taxon>
        <taxon>Pterygota</taxon>
        <taxon>Neoptera</taxon>
        <taxon>Endopterygota</taxon>
        <taxon>Diptera</taxon>
        <taxon>Brachycera</taxon>
        <taxon>Muscomorpha</taxon>
        <taxon>Ephydroidea</taxon>
        <taxon>Drosophilidae</taxon>
        <taxon>Drosophila</taxon>
        <taxon>Sophophora</taxon>
    </lineage>
</organism>
<accession>A0AB39ZDI2</accession>
<sequence>MLRQLICLGILLAILVVFGQSECNVCSMESKAACVSNNQYQNCTADNIPSGPIYTCPNNTNCTGSTGGCTSNPALVSCNDCNKCDGTNVYVCTGPSTYGLCDGFNIVANIVYPCLTGEVCVADFGSRCAPSFNGTGATCSYYNATNVIGDLCTLKATTGRYPHPNDSSCLRYIYCFRKNSTWTGNTWPCPSSKPYFSEISFTCVKTKPSTCA</sequence>
<reference evidence="4" key="1">
    <citation type="submission" date="2025-08" db="UniProtKB">
        <authorList>
            <consortium name="RefSeq"/>
        </authorList>
    </citation>
    <scope>IDENTIFICATION</scope>
</reference>
<dbReference type="GeneID" id="108012674"/>
<evidence type="ECO:0000313" key="3">
    <source>
        <dbReference type="Proteomes" id="UP001652628"/>
    </source>
</evidence>
<proteinExistence type="predicted"/>
<feature type="domain" description="Chitin-binding type-2" evidence="2">
    <location>
        <begin position="149"/>
        <end position="212"/>
    </location>
</feature>
<dbReference type="PROSITE" id="PS50940">
    <property type="entry name" value="CHIT_BIND_II"/>
    <property type="match status" value="1"/>
</dbReference>
<gene>
    <name evidence="4" type="primary">LOC108012674</name>
</gene>
<evidence type="ECO:0000259" key="2">
    <source>
        <dbReference type="PROSITE" id="PS50940"/>
    </source>
</evidence>
<dbReference type="RefSeq" id="XP_016933590.2">
    <property type="nucleotide sequence ID" value="XM_017078101.4"/>
</dbReference>
<dbReference type="AlphaFoldDB" id="A0AB39ZDI2"/>
<evidence type="ECO:0000313" key="4">
    <source>
        <dbReference type="RefSeq" id="XP_016933590.2"/>
    </source>
</evidence>